<protein>
    <recommendedName>
        <fullName evidence="3">Cytochrome oxidase subunit II</fullName>
    </recommendedName>
</protein>
<gene>
    <name evidence="1" type="ORF">QE152_g41589</name>
</gene>
<dbReference type="AlphaFoldDB" id="A0AAW1G9H6"/>
<evidence type="ECO:0000313" key="1">
    <source>
        <dbReference type="EMBL" id="KAK9659730.1"/>
    </source>
</evidence>
<evidence type="ECO:0000313" key="2">
    <source>
        <dbReference type="Proteomes" id="UP001458880"/>
    </source>
</evidence>
<keyword evidence="2" id="KW-1185">Reference proteome</keyword>
<dbReference type="Proteomes" id="UP001458880">
    <property type="component" value="Unassembled WGS sequence"/>
</dbReference>
<sequence length="25" mass="2856">WVISPLFEIEFRLISDEMLDGSTSA</sequence>
<organism evidence="1 2">
    <name type="scientific">Popillia japonica</name>
    <name type="common">Japanese beetle</name>
    <dbReference type="NCBI Taxonomy" id="7064"/>
    <lineage>
        <taxon>Eukaryota</taxon>
        <taxon>Metazoa</taxon>
        <taxon>Ecdysozoa</taxon>
        <taxon>Arthropoda</taxon>
        <taxon>Hexapoda</taxon>
        <taxon>Insecta</taxon>
        <taxon>Pterygota</taxon>
        <taxon>Neoptera</taxon>
        <taxon>Endopterygota</taxon>
        <taxon>Coleoptera</taxon>
        <taxon>Polyphaga</taxon>
        <taxon>Scarabaeiformia</taxon>
        <taxon>Scarabaeidae</taxon>
        <taxon>Rutelinae</taxon>
        <taxon>Popillia</taxon>
    </lineage>
</organism>
<dbReference type="EMBL" id="JASPKY010005433">
    <property type="protein sequence ID" value="KAK9659730.1"/>
    <property type="molecule type" value="Genomic_DNA"/>
</dbReference>
<comment type="caution">
    <text evidence="1">The sequence shown here is derived from an EMBL/GenBank/DDBJ whole genome shotgun (WGS) entry which is preliminary data.</text>
</comment>
<evidence type="ECO:0008006" key="3">
    <source>
        <dbReference type="Google" id="ProtNLM"/>
    </source>
</evidence>
<proteinExistence type="predicted"/>
<name>A0AAW1G9H6_POPJA</name>
<accession>A0AAW1G9H6</accession>
<reference evidence="1 2" key="1">
    <citation type="journal article" date="2024" name="BMC Genomics">
        <title>De novo assembly and annotation of Popillia japonica's genome with initial clues to its potential as an invasive pest.</title>
        <authorList>
            <person name="Cucini C."/>
            <person name="Boschi S."/>
            <person name="Funari R."/>
            <person name="Cardaioli E."/>
            <person name="Iannotti N."/>
            <person name="Marturano G."/>
            <person name="Paoli F."/>
            <person name="Bruttini M."/>
            <person name="Carapelli A."/>
            <person name="Frati F."/>
            <person name="Nardi F."/>
        </authorList>
    </citation>
    <scope>NUCLEOTIDE SEQUENCE [LARGE SCALE GENOMIC DNA]</scope>
    <source>
        <strain evidence="1">DMR45628</strain>
    </source>
</reference>
<feature type="non-terminal residue" evidence="1">
    <location>
        <position position="1"/>
    </location>
</feature>